<dbReference type="SUPFAM" id="SSF53756">
    <property type="entry name" value="UDP-Glycosyltransferase/glycogen phosphorylase"/>
    <property type="match status" value="1"/>
</dbReference>
<organism evidence="2 3">
    <name type="scientific">Paeniroseomonas aquatica</name>
    <dbReference type="NCBI Taxonomy" id="373043"/>
    <lineage>
        <taxon>Bacteria</taxon>
        <taxon>Pseudomonadati</taxon>
        <taxon>Pseudomonadota</taxon>
        <taxon>Alphaproteobacteria</taxon>
        <taxon>Acetobacterales</taxon>
        <taxon>Acetobacteraceae</taxon>
        <taxon>Paeniroseomonas</taxon>
    </lineage>
</organism>
<dbReference type="InterPro" id="IPR028098">
    <property type="entry name" value="Glyco_trans_4-like_N"/>
</dbReference>
<keyword evidence="3" id="KW-1185">Reference proteome</keyword>
<keyword evidence="2" id="KW-0808">Transferase</keyword>
<dbReference type="EC" id="2.4.-.-" evidence="2"/>
<evidence type="ECO:0000259" key="1">
    <source>
        <dbReference type="Pfam" id="PF13439"/>
    </source>
</evidence>
<gene>
    <name evidence="2" type="ORF">QWZ14_10540</name>
</gene>
<accession>A0ABT8A4X7</accession>
<dbReference type="GO" id="GO:0016757">
    <property type="term" value="F:glycosyltransferase activity"/>
    <property type="evidence" value="ECO:0007669"/>
    <property type="project" value="UniProtKB-KW"/>
</dbReference>
<dbReference type="EMBL" id="JAUFPN010000110">
    <property type="protein sequence ID" value="MDN3564804.1"/>
    <property type="molecule type" value="Genomic_DNA"/>
</dbReference>
<dbReference type="Pfam" id="PF13439">
    <property type="entry name" value="Glyco_transf_4"/>
    <property type="match status" value="1"/>
</dbReference>
<reference evidence="3" key="1">
    <citation type="journal article" date="2019" name="Int. J. Syst. Evol. Microbiol.">
        <title>The Global Catalogue of Microorganisms (GCM) 10K type strain sequencing project: providing services to taxonomists for standard genome sequencing and annotation.</title>
        <authorList>
            <consortium name="The Broad Institute Genomics Platform"/>
            <consortium name="The Broad Institute Genome Sequencing Center for Infectious Disease"/>
            <person name="Wu L."/>
            <person name="Ma J."/>
        </authorList>
    </citation>
    <scope>NUCLEOTIDE SEQUENCE [LARGE SCALE GENOMIC DNA]</scope>
    <source>
        <strain evidence="3">CECT 7131</strain>
    </source>
</reference>
<protein>
    <submittedName>
        <fullName evidence="2">Glycosyltransferase</fullName>
        <ecNumber evidence="2">2.4.-.-</ecNumber>
    </submittedName>
</protein>
<sequence length="387" mass="39266">MTRPVRRLQRLLVLLPSAGLGGAEAHTATLARALAASGVAVAVAAAPGLAAGLARMLGEAAALHPAPVDWREAEDPGANAARQARAAEALIRDLRPDAALVPLPWPDHGLGLQRALARAGVPQLAIAHLAPPEAAPVPAAQRDGLADAAVTWAAVSAPVARRLAATFGLPPGGVAVVPNAVAAAPADPARRAARRQDRRAALGLGPDAPLVLFAGRLEEKKGADLLPALAERLRQASGATLVALGEGPLRSRLAGHPASQGTGPLQAPLRLPGQVADVADWLLAADVLVLPSRLEGCPLIFLEATALGCPVVATAAALECFGAEAAGFARIADPPTVVALTTHIGVMLTERGGARASVAAAQAHQRLFDQAAMLGRYRSLLRACHAA</sequence>
<evidence type="ECO:0000313" key="3">
    <source>
        <dbReference type="Proteomes" id="UP001529369"/>
    </source>
</evidence>
<proteinExistence type="predicted"/>
<dbReference type="PANTHER" id="PTHR12526">
    <property type="entry name" value="GLYCOSYLTRANSFERASE"/>
    <property type="match status" value="1"/>
</dbReference>
<dbReference type="Proteomes" id="UP001529369">
    <property type="component" value="Unassembled WGS sequence"/>
</dbReference>
<comment type="caution">
    <text evidence="2">The sequence shown here is derived from an EMBL/GenBank/DDBJ whole genome shotgun (WGS) entry which is preliminary data.</text>
</comment>
<dbReference type="RefSeq" id="WP_290316614.1">
    <property type="nucleotide sequence ID" value="NZ_JAUFPN010000110.1"/>
</dbReference>
<dbReference type="PANTHER" id="PTHR12526:SF638">
    <property type="entry name" value="SPORE COAT PROTEIN SA"/>
    <property type="match status" value="1"/>
</dbReference>
<name>A0ABT8A4X7_9PROT</name>
<dbReference type="Pfam" id="PF13692">
    <property type="entry name" value="Glyco_trans_1_4"/>
    <property type="match status" value="1"/>
</dbReference>
<dbReference type="Gene3D" id="3.40.50.2000">
    <property type="entry name" value="Glycogen Phosphorylase B"/>
    <property type="match status" value="2"/>
</dbReference>
<feature type="domain" description="Glycosyltransferase subfamily 4-like N-terminal" evidence="1">
    <location>
        <begin position="21"/>
        <end position="181"/>
    </location>
</feature>
<keyword evidence="2" id="KW-0328">Glycosyltransferase</keyword>
<evidence type="ECO:0000313" key="2">
    <source>
        <dbReference type="EMBL" id="MDN3564804.1"/>
    </source>
</evidence>